<comment type="caution">
    <text evidence="1">The sequence shown here is derived from an EMBL/GenBank/DDBJ whole genome shotgun (WGS) entry which is preliminary data.</text>
</comment>
<sequence>CYGREHLTSTDDNVKETNPEKTVDMLADYYEKHFAAPK</sequence>
<accession>A0A820AYD3</accession>
<reference evidence="1" key="1">
    <citation type="submission" date="2021-02" db="EMBL/GenBank/DDBJ databases">
        <authorList>
            <person name="Nowell W R."/>
        </authorList>
    </citation>
    <scope>NUCLEOTIDE SEQUENCE</scope>
</reference>
<dbReference type="EMBL" id="CAJOBO010000331">
    <property type="protein sequence ID" value="CAF4194536.1"/>
    <property type="molecule type" value="Genomic_DNA"/>
</dbReference>
<gene>
    <name evidence="1" type="ORF">HFQ381_LOCUS7061</name>
</gene>
<name>A0A820AYD3_9BILA</name>
<evidence type="ECO:0000313" key="1">
    <source>
        <dbReference type="EMBL" id="CAF4194536.1"/>
    </source>
</evidence>
<dbReference type="Proteomes" id="UP000663851">
    <property type="component" value="Unassembled WGS sequence"/>
</dbReference>
<organism evidence="1 2">
    <name type="scientific">Rotaria socialis</name>
    <dbReference type="NCBI Taxonomy" id="392032"/>
    <lineage>
        <taxon>Eukaryota</taxon>
        <taxon>Metazoa</taxon>
        <taxon>Spiralia</taxon>
        <taxon>Gnathifera</taxon>
        <taxon>Rotifera</taxon>
        <taxon>Eurotatoria</taxon>
        <taxon>Bdelloidea</taxon>
        <taxon>Philodinida</taxon>
        <taxon>Philodinidae</taxon>
        <taxon>Rotaria</taxon>
    </lineage>
</organism>
<feature type="non-terminal residue" evidence="1">
    <location>
        <position position="1"/>
    </location>
</feature>
<proteinExistence type="predicted"/>
<evidence type="ECO:0000313" key="2">
    <source>
        <dbReference type="Proteomes" id="UP000663851"/>
    </source>
</evidence>
<dbReference type="AlphaFoldDB" id="A0A820AYD3"/>
<protein>
    <submittedName>
        <fullName evidence="1">Uncharacterized protein</fullName>
    </submittedName>
</protein>